<organism evidence="1 2">
    <name type="scientific">Aquimarina mytili</name>
    <dbReference type="NCBI Taxonomy" id="874423"/>
    <lineage>
        <taxon>Bacteria</taxon>
        <taxon>Pseudomonadati</taxon>
        <taxon>Bacteroidota</taxon>
        <taxon>Flavobacteriia</taxon>
        <taxon>Flavobacteriales</taxon>
        <taxon>Flavobacteriaceae</taxon>
        <taxon>Aquimarina</taxon>
    </lineage>
</organism>
<reference evidence="1" key="1">
    <citation type="submission" date="2021-01" db="EMBL/GenBank/DDBJ databases">
        <authorList>
            <person name="Zhong Y.L."/>
        </authorList>
    </citation>
    <scope>NUCLEOTIDE SEQUENCE</scope>
    <source>
        <strain evidence="1">KCTC 23302</strain>
    </source>
</reference>
<evidence type="ECO:0000313" key="2">
    <source>
        <dbReference type="Proteomes" id="UP000651057"/>
    </source>
</evidence>
<dbReference type="InterPro" id="IPR018247">
    <property type="entry name" value="EF_Hand_1_Ca_BS"/>
</dbReference>
<accession>A0A936ZRQ2</accession>
<dbReference type="Proteomes" id="UP000651057">
    <property type="component" value="Unassembled WGS sequence"/>
</dbReference>
<sequence>MKNTRTKFSHRVIAVFFTLTFLQTLIPYNQLWANNNGPKSPEAGAFEPVDATDMVNLLTGDLSYVLPLLNVPSPEGGYPLALSYHAGIAMDQEASWVGLGWNLNPGAINRTVHGFADDYNSVKFYEFFYDIGGSESIYNLSVGYGSPEGNFSAGLGFSWGTNKTLGGSVSFGFGPKIGDTGFDGSVTLGTNGASVGVGFTPAKASNLSFGVSASTSGLVTANAGYKFNSNSIGISINSSGDYTFNMSANGKNASLGINYSNVGGVGIKASANRNSGTVRGAGVNLSLGFNNTVNQGDLTVKTSSYNYGIAVPTPYGTFSASFGKQKIRWNLNKTKLNRVIGPLHFDKFKKDLYIIDIFPGGLSNFYTKRADTYWDAVNIYNEEIQKCWDSGLYQSCAGSIQRDNRFMDIYEFPLENETFTYMDKNNAVFPSMDSYNVQAQGISGTMSLKYFENANLFSLAKNYDTFYTFYTIDENQDILTDDLITPRPQKAEFTFENRPEFYFENEFASYLGTTPASFNSDSTNENIVEYHQSSDANGLPRRKVGNTIEYFTNEEVFSFSNQEKYARGYIAPRNLYQIPNRSPDGIGAFTIVGMDGKRYHYSLPVYNYASVTRSFGFVENKEEHQAYHEKVQDNPYATHWLLTAVTGADYIDMNSNGKVDESDYGYWVEFDYGKWSEAYAWKSPYGKDYIESNDNEEVKTRIEGFKDVYYLDQVKTRTHTAIFSKSVREDDLSHEWKYSSVDWKNAGSPYTERFVIPKQKSLKLNQIILLKNEDAREVRKNAESSNPIVSGVTNVRFPSPNSVSRSYSYNLKNSVFDIYDIPEAILDKAVKVINMRYNNTLVKQTPNASSGRGRLTLNSVQFNGKKNENLIPPYKFEYYNESDFNLDNKNDWGYNDTTPWDWSLKKIITPQGGSINVKYESDDYHKPALQMGKLFTRELQFTFLDAPPPGGNPSSAPEGKIRIKIEVDPEDPEAEGLKLSDHFTTNDTFFMDMWYSAVYNPGSSGYDRSSVDIREKQATITELNRTENYMIVEVMASSPNFRDAFQFDASPFSYLHGGRKINVLGREIWLYGTNDKHSRYDLAWRRNGDGRAYSAIFRVIGNKEAFDQKEGDIRVNEISVTDGVNSYKTRYYYNQEGYNEDPNHFNYRSSGAISYIPNDDNSPIPYSAELPAPKVMYEFVRVKDIDNSGAVVGTTMYQFNVLKDKDPNKIKFGDFLEIDFNEQTHYNTSLRGNVSKNEIVVHDNLGSIGQLLEKKTYNKEYQLVSVNRNEYYERNDRPNNQGMDQQSYQLYKKIGYWQGNEVVRNAWAVNSSSRIKYAPGIKSSTTISGNFSKHTTYDAYDDITGATLQTTTRMSDQTQVRSKVIPAFRKYDAMGSKVDNSANKNMLAQTAANITQINKEGTWKTIAANISTWNNEWSYQNDQDGTTSSPADAAQKIWRKHKTYTWKGNVDKDGAFIGYTGEDDAFNWGANASQTNTKWINTSTVSLYDHFSMPLEVTDINENRVSTKMGDNQSKVIATANAKYNHMFYSGAEYFEKDNTKTYLDGGVSTLGNVVTVADAHTGNNIVSVNNAAAFEVKMPADQDRSGGSEFKVSVWVRKGQEGNVSLRTQNGTSFPLATDFNDNERLTAGDWVLLNGYVTVYDREAIVTVDALGATELDDFRIHPVESAMTSYVYNEWDELTHILGGNNLATKYEYDSAGRLIKTFKEVIDVPDVVEGGFKDIEIIDYNYKK</sequence>
<dbReference type="RefSeq" id="WP_201919930.1">
    <property type="nucleotide sequence ID" value="NZ_BAABAX010000003.1"/>
</dbReference>
<name>A0A936ZRQ2_9FLAO</name>
<proteinExistence type="predicted"/>
<dbReference type="PROSITE" id="PS00018">
    <property type="entry name" value="EF_HAND_1"/>
    <property type="match status" value="1"/>
</dbReference>
<evidence type="ECO:0000313" key="1">
    <source>
        <dbReference type="EMBL" id="MBL0684182.1"/>
    </source>
</evidence>
<comment type="caution">
    <text evidence="1">The sequence shown here is derived from an EMBL/GenBank/DDBJ whole genome shotgun (WGS) entry which is preliminary data.</text>
</comment>
<keyword evidence="2" id="KW-1185">Reference proteome</keyword>
<protein>
    <submittedName>
        <fullName evidence="1">Uncharacterized protein</fullName>
    </submittedName>
</protein>
<dbReference type="EMBL" id="JAERQJ010000004">
    <property type="protein sequence ID" value="MBL0684182.1"/>
    <property type="molecule type" value="Genomic_DNA"/>
</dbReference>
<gene>
    <name evidence="1" type="ORF">JJQ60_11690</name>
</gene>